<gene>
    <name evidence="5" type="ORF">COHA_007711</name>
</gene>
<feature type="region of interest" description="Disordered" evidence="4">
    <location>
        <begin position="317"/>
        <end position="384"/>
    </location>
</feature>
<evidence type="ECO:0000313" key="6">
    <source>
        <dbReference type="Proteomes" id="UP001205105"/>
    </source>
</evidence>
<dbReference type="InterPro" id="IPR002885">
    <property type="entry name" value="PPR_rpt"/>
</dbReference>
<organism evidence="5 6">
    <name type="scientific">Chlorella ohadii</name>
    <dbReference type="NCBI Taxonomy" id="2649997"/>
    <lineage>
        <taxon>Eukaryota</taxon>
        <taxon>Viridiplantae</taxon>
        <taxon>Chlorophyta</taxon>
        <taxon>core chlorophytes</taxon>
        <taxon>Trebouxiophyceae</taxon>
        <taxon>Chlorellales</taxon>
        <taxon>Chlorellaceae</taxon>
        <taxon>Chlorella clade</taxon>
        <taxon>Chlorella</taxon>
    </lineage>
</organism>
<protein>
    <recommendedName>
        <fullName evidence="7">Pentacotripeptide-repeat region of PRORP domain-containing protein</fullName>
    </recommendedName>
</protein>
<evidence type="ECO:0000256" key="3">
    <source>
        <dbReference type="PROSITE-ProRule" id="PRU00708"/>
    </source>
</evidence>
<dbReference type="Pfam" id="PF13812">
    <property type="entry name" value="PPR_3"/>
    <property type="match status" value="1"/>
</dbReference>
<dbReference type="Gene3D" id="1.25.40.10">
    <property type="entry name" value="Tetratricopeptide repeat domain"/>
    <property type="match status" value="2"/>
</dbReference>
<dbReference type="AlphaFoldDB" id="A0AAD5DLG7"/>
<name>A0AAD5DLG7_9CHLO</name>
<proteinExistence type="inferred from homology"/>
<evidence type="ECO:0000256" key="4">
    <source>
        <dbReference type="SAM" id="MobiDB-lite"/>
    </source>
</evidence>
<feature type="compositionally biased region" description="Low complexity" evidence="4">
    <location>
        <begin position="357"/>
        <end position="384"/>
    </location>
</feature>
<evidence type="ECO:0008006" key="7">
    <source>
        <dbReference type="Google" id="ProtNLM"/>
    </source>
</evidence>
<dbReference type="EMBL" id="JADXDR010000125">
    <property type="protein sequence ID" value="KAI7838448.1"/>
    <property type="molecule type" value="Genomic_DNA"/>
</dbReference>
<evidence type="ECO:0000256" key="2">
    <source>
        <dbReference type="ARBA" id="ARBA00022737"/>
    </source>
</evidence>
<dbReference type="PANTHER" id="PTHR47447">
    <property type="entry name" value="OS03G0856100 PROTEIN"/>
    <property type="match status" value="1"/>
</dbReference>
<feature type="compositionally biased region" description="Basic residues" evidence="4">
    <location>
        <begin position="498"/>
        <end position="508"/>
    </location>
</feature>
<keyword evidence="6" id="KW-1185">Reference proteome</keyword>
<dbReference type="InterPro" id="IPR011990">
    <property type="entry name" value="TPR-like_helical_dom_sf"/>
</dbReference>
<evidence type="ECO:0000313" key="5">
    <source>
        <dbReference type="EMBL" id="KAI7838448.1"/>
    </source>
</evidence>
<comment type="caution">
    <text evidence="5">The sequence shown here is derived from an EMBL/GenBank/DDBJ whole genome shotgun (WGS) entry which is preliminary data.</text>
</comment>
<sequence length="517" mass="55066">MRVKGRANEFSFVKLCEACGAARQPWRAFHAWRTVRRMPQAGAIVGSQAGAALVLCYRSTADHRAAMSALADLRQRGVAADRYAFNAAIRVCADAGADDEALRLLGTLREAAAAERAAAAGHAVQQQGHRPAARHGGSGGRSSVSSAAGAMQPDCRSYSAALAAIEAAGRPHRAVQLQRWMEEDGVTPDAMLCTQFLACYAAAGQAAAAQHLFDSMAAASAPLPNRTHWNALLLAYAEARDVAGCAAAYRRMTGAAGLRPDCRTLVALLRAAFHAQLGLAAVREVQAEMGAHNVQPNIQLATAMVCCLQHVAPNTAAPPLRLRHQGTPEPGQRSAPGSGRGKQGAAPQASGNRQHEQQQLSQHPQPQQEQPQQEQPGPAAEQRAACVAEARAIVARQRGQWGRRQQPLDVRLYNALMAVQLAAGDHEGVLQTFQELEGEERLLPDRSTLAAAIAACRAAGWREQEAQFRRLLQSSRLLGTLDSSEGRGDKRSGGGARPGKRRWQRRSHGGSGGRMSS</sequence>
<accession>A0AAD5DLG7</accession>
<comment type="similarity">
    <text evidence="1">Belongs to the PPR family. P subfamily.</text>
</comment>
<feature type="region of interest" description="Disordered" evidence="4">
    <location>
        <begin position="479"/>
        <end position="517"/>
    </location>
</feature>
<feature type="region of interest" description="Disordered" evidence="4">
    <location>
        <begin position="121"/>
        <end position="148"/>
    </location>
</feature>
<dbReference type="Proteomes" id="UP001205105">
    <property type="component" value="Unassembled WGS sequence"/>
</dbReference>
<reference evidence="5" key="1">
    <citation type="submission" date="2020-11" db="EMBL/GenBank/DDBJ databases">
        <title>Chlorella ohadii genome sequencing and assembly.</title>
        <authorList>
            <person name="Murik O."/>
            <person name="Treves H."/>
            <person name="Kedem I."/>
            <person name="Shotland Y."/>
            <person name="Kaplan A."/>
        </authorList>
    </citation>
    <scope>NUCLEOTIDE SEQUENCE</scope>
    <source>
        <strain evidence="5">1</strain>
    </source>
</reference>
<evidence type="ECO:0000256" key="1">
    <source>
        <dbReference type="ARBA" id="ARBA00007626"/>
    </source>
</evidence>
<dbReference type="PANTHER" id="PTHR47447:SF17">
    <property type="entry name" value="OS12G0638900 PROTEIN"/>
    <property type="match status" value="1"/>
</dbReference>
<feature type="repeat" description="PPR" evidence="3">
    <location>
        <begin position="154"/>
        <end position="188"/>
    </location>
</feature>
<keyword evidence="2" id="KW-0677">Repeat</keyword>
<dbReference type="PROSITE" id="PS51375">
    <property type="entry name" value="PPR"/>
    <property type="match status" value="1"/>
</dbReference>